<evidence type="ECO:0000313" key="6">
    <source>
        <dbReference type="EMBL" id="JAT36878.1"/>
    </source>
</evidence>
<feature type="compositionally biased region" description="Polar residues" evidence="5">
    <location>
        <begin position="1"/>
        <end position="18"/>
    </location>
</feature>
<organism evidence="6">
    <name type="scientific">Graphocephala atropunctata</name>
    <dbReference type="NCBI Taxonomy" id="36148"/>
    <lineage>
        <taxon>Eukaryota</taxon>
        <taxon>Metazoa</taxon>
        <taxon>Ecdysozoa</taxon>
        <taxon>Arthropoda</taxon>
        <taxon>Hexapoda</taxon>
        <taxon>Insecta</taxon>
        <taxon>Pterygota</taxon>
        <taxon>Neoptera</taxon>
        <taxon>Paraneoptera</taxon>
        <taxon>Hemiptera</taxon>
        <taxon>Auchenorrhyncha</taxon>
        <taxon>Membracoidea</taxon>
        <taxon>Cicadellidae</taxon>
        <taxon>Cicadellinae</taxon>
        <taxon>Cicadellini</taxon>
        <taxon>Graphocephala</taxon>
    </lineage>
</organism>
<proteinExistence type="inferred from homology"/>
<feature type="region of interest" description="Disordered" evidence="5">
    <location>
        <begin position="1"/>
        <end position="27"/>
    </location>
</feature>
<dbReference type="SUPFAM" id="SSF53335">
    <property type="entry name" value="S-adenosyl-L-methionine-dependent methyltransferases"/>
    <property type="match status" value="1"/>
</dbReference>
<comment type="function">
    <text evidence="4">S-adenosyl-L-methionine-dependent methyltransferase.</text>
</comment>
<evidence type="ECO:0000256" key="4">
    <source>
        <dbReference type="PIRNR" id="PIRNR037755"/>
    </source>
</evidence>
<dbReference type="InterPro" id="IPR026113">
    <property type="entry name" value="METTL2/6/8-like"/>
</dbReference>
<dbReference type="EMBL" id="GEBQ01003099">
    <property type="protein sequence ID" value="JAT36878.1"/>
    <property type="molecule type" value="Transcribed_RNA"/>
</dbReference>
<dbReference type="GO" id="GO:0032259">
    <property type="term" value="P:methylation"/>
    <property type="evidence" value="ECO:0007669"/>
    <property type="project" value="UniProtKB-KW"/>
</dbReference>
<dbReference type="Gene3D" id="3.40.50.150">
    <property type="entry name" value="Vaccinia Virus protein VP39"/>
    <property type="match status" value="1"/>
</dbReference>
<dbReference type="InterPro" id="IPR029063">
    <property type="entry name" value="SAM-dependent_MTases_sf"/>
</dbReference>
<dbReference type="CDD" id="cd02440">
    <property type="entry name" value="AdoMet_MTases"/>
    <property type="match status" value="1"/>
</dbReference>
<evidence type="ECO:0000256" key="2">
    <source>
        <dbReference type="ARBA" id="ARBA00022603"/>
    </source>
</evidence>
<dbReference type="Pfam" id="PF13489">
    <property type="entry name" value="Methyltransf_23"/>
    <property type="match status" value="1"/>
</dbReference>
<accession>A0A1B6MLP3</accession>
<dbReference type="PIRSF" id="PIRSF037755">
    <property type="entry name" value="Mettl2_prd"/>
    <property type="match status" value="1"/>
</dbReference>
<dbReference type="PANTHER" id="PTHR22809">
    <property type="entry name" value="METHYLTRANSFERASE-RELATED"/>
    <property type="match status" value="1"/>
</dbReference>
<evidence type="ECO:0000256" key="1">
    <source>
        <dbReference type="ARBA" id="ARBA00009725"/>
    </source>
</evidence>
<gene>
    <name evidence="6" type="ORF">g.44328</name>
</gene>
<reference evidence="6" key="1">
    <citation type="submission" date="2015-11" db="EMBL/GenBank/DDBJ databases">
        <title>De novo transcriptome assembly of four potential Pierce s Disease insect vectors from Arizona vineyards.</title>
        <authorList>
            <person name="Tassone E.E."/>
        </authorList>
    </citation>
    <scope>NUCLEOTIDE SEQUENCE</scope>
</reference>
<keyword evidence="3 4" id="KW-0808">Transferase</keyword>
<comment type="similarity">
    <text evidence="1 4">Belongs to the methyltransferase superfamily. METL family.</text>
</comment>
<dbReference type="GO" id="GO:0008757">
    <property type="term" value="F:S-adenosylmethionine-dependent methyltransferase activity"/>
    <property type="evidence" value="ECO:0007669"/>
    <property type="project" value="UniProtKB-ARBA"/>
</dbReference>
<dbReference type="GO" id="GO:0008173">
    <property type="term" value="F:RNA methyltransferase activity"/>
    <property type="evidence" value="ECO:0007669"/>
    <property type="project" value="UniProtKB-ARBA"/>
</dbReference>
<protein>
    <recommendedName>
        <fullName evidence="4">tRNA N(3)-methylcytidine methyltransferase</fullName>
        <ecNumber evidence="4">2.1.1.-</ecNumber>
    </recommendedName>
</protein>
<dbReference type="PANTHER" id="PTHR22809:SF5">
    <property type="entry name" value="TRNA N(3)-METHYLCYTIDINE METHYLTRANSFERASE METTL6"/>
    <property type="match status" value="1"/>
</dbReference>
<evidence type="ECO:0000256" key="5">
    <source>
        <dbReference type="SAM" id="MobiDB-lite"/>
    </source>
</evidence>
<dbReference type="AlphaFoldDB" id="A0A1B6MLP3"/>
<dbReference type="EC" id="2.1.1.-" evidence="4"/>
<sequence>MDMDSGSQSDSTIETKPLSNEEKAKLNQQDSRLVTEYLANKINTESKKHWDLFYKRNDTRFFKDRHWTIREFKELLGSEISEKTILLEVGCGVGNFIYPLISEHLNMFIYACDLSSRAIELLKLNSLYSDNFVKAFQTDITTEHILEEIQKESIDIITLIFVLSAIEPSNYAKIARTLYLLLRPGGFILFRDYGLYDMTQLRFKPGHKISDNFYMRQDGTRSYFFAVDFLGKLFQNAGFVIITNSYINRRTVNVKEGIDVPRIFVQAKFQKPTVIDQNIMK</sequence>
<evidence type="ECO:0000256" key="3">
    <source>
        <dbReference type="ARBA" id="ARBA00022679"/>
    </source>
</evidence>
<keyword evidence="2 4" id="KW-0489">Methyltransferase</keyword>
<name>A0A1B6MLP3_9HEMI</name>